<dbReference type="RefSeq" id="WP_013609316.1">
    <property type="nucleotide sequence ID" value="NC_015153.1"/>
</dbReference>
<dbReference type="HOGENOM" id="CLU_2789513_0_0_14"/>
<evidence type="ECO:0000313" key="2">
    <source>
        <dbReference type="Proteomes" id="UP000008645"/>
    </source>
</evidence>
<evidence type="ECO:0000313" key="1">
    <source>
        <dbReference type="EMBL" id="CBZ40714.1"/>
    </source>
</evidence>
<dbReference type="Proteomes" id="UP000008645">
    <property type="component" value="Chromosome"/>
</dbReference>
<dbReference type="EMBL" id="FQ790233">
    <property type="protein sequence ID" value="CBZ40714.1"/>
    <property type="molecule type" value="Genomic_DNA"/>
</dbReference>
<accession>F0V233</accession>
<sequence>MFGGIKNTGITHLKGNYFLSSPKINGEKEQSFLKIRLPRKSGRLRKNKRSKNIEIWLVGKNFVPPSSP</sequence>
<organism evidence="1 2">
    <name type="scientific">Mycoplasma suis (strain KI_3806)</name>
    <dbReference type="NCBI Taxonomy" id="708248"/>
    <lineage>
        <taxon>Bacteria</taxon>
        <taxon>Bacillati</taxon>
        <taxon>Mycoplasmatota</taxon>
        <taxon>Mollicutes</taxon>
        <taxon>Mycoplasmataceae</taxon>
        <taxon>Mycoplasma</taxon>
    </lineage>
</organism>
<reference evidence="1 2" key="1">
    <citation type="journal article" date="2011" name="J. Bacteriol.">
        <title>Complete genome sequence of the hemotrophic Mycoplasma suis strain KI3806.</title>
        <authorList>
            <person name="Oehlerking J."/>
            <person name="Kube M."/>
            <person name="Felder K.M."/>
            <person name="Matter D."/>
            <person name="Wittenbrink M.M."/>
            <person name="Schwarzenbach S."/>
            <person name="Kramer M.M."/>
            <person name="Hoelzle K."/>
            <person name="Hoelzle L.E."/>
        </authorList>
    </citation>
    <scope>NUCLEOTIDE SEQUENCE [LARGE SCALE GENOMIC DNA]</scope>
    <source>
        <strain evidence="2">KI_3806</strain>
    </source>
</reference>
<name>F0V233_MYCS3</name>
<gene>
    <name evidence="1" type="ORF">MSUIS_06210</name>
</gene>
<protein>
    <submittedName>
        <fullName evidence="1">Uncharacterized protein</fullName>
    </submittedName>
</protein>
<dbReference type="KEGG" id="msk:MSUIS_06210"/>
<proteinExistence type="predicted"/>
<dbReference type="AlphaFoldDB" id="F0V233"/>